<keyword evidence="3" id="KW-1185">Reference proteome</keyword>
<evidence type="ECO:0000256" key="1">
    <source>
        <dbReference type="SAM" id="MobiDB-lite"/>
    </source>
</evidence>
<dbReference type="AlphaFoldDB" id="A0A317VI27"/>
<dbReference type="GeneID" id="37053120"/>
<proteinExistence type="predicted"/>
<dbReference type="RefSeq" id="XP_025388423.1">
    <property type="nucleotide sequence ID" value="XM_025531158.1"/>
</dbReference>
<feature type="region of interest" description="Disordered" evidence="1">
    <location>
        <begin position="56"/>
        <end position="78"/>
    </location>
</feature>
<sequence length="78" mass="9367">MRWVRQSIWNWHSEFAALLPLTSSSWLLLLQQHPYYFEWTSPVEWNQPIAKWSHPYRDDTSSYAWGRGRRKKKGTSAG</sequence>
<reference evidence="2" key="1">
    <citation type="submission" date="2016-12" db="EMBL/GenBank/DDBJ databases">
        <title>The genomes of Aspergillus section Nigri reveals drivers in fungal speciation.</title>
        <authorList>
            <consortium name="DOE Joint Genome Institute"/>
            <person name="Vesth T.C."/>
            <person name="Nybo J."/>
            <person name="Theobald S."/>
            <person name="Brandl J."/>
            <person name="Frisvad J.C."/>
            <person name="Nielsen K.F."/>
            <person name="Lyhne E.K."/>
            <person name="Kogle M.E."/>
            <person name="Kuo A."/>
            <person name="Riley R."/>
            <person name="Clum A."/>
            <person name="Nolan M."/>
            <person name="Lipzen A."/>
            <person name="Salamov A."/>
            <person name="Henrissat B."/>
            <person name="Wiebenga A."/>
            <person name="De vries R.P."/>
            <person name="Grigoriev I.V."/>
            <person name="Mortensen U.H."/>
            <person name="Andersen M.R."/>
            <person name="Baker S.E."/>
        </authorList>
    </citation>
    <scope>NUCLEOTIDE SEQUENCE</scope>
    <source>
        <strain evidence="2">CBS 122712</strain>
    </source>
</reference>
<comment type="caution">
    <text evidence="2">The sequence shown here is derived from an EMBL/GenBank/DDBJ whole genome shotgun (WGS) entry which is preliminary data.</text>
</comment>
<protein>
    <submittedName>
        <fullName evidence="2">Uncharacterized protein</fullName>
    </submittedName>
</protein>
<feature type="compositionally biased region" description="Basic residues" evidence="1">
    <location>
        <begin position="67"/>
        <end position="78"/>
    </location>
</feature>
<evidence type="ECO:0000313" key="3">
    <source>
        <dbReference type="Proteomes" id="UP000246171"/>
    </source>
</evidence>
<organism evidence="2 3">
    <name type="scientific">Aspergillus eucalypticola (strain CBS 122712 / IBT 29274)</name>
    <dbReference type="NCBI Taxonomy" id="1448314"/>
    <lineage>
        <taxon>Eukaryota</taxon>
        <taxon>Fungi</taxon>
        <taxon>Dikarya</taxon>
        <taxon>Ascomycota</taxon>
        <taxon>Pezizomycotina</taxon>
        <taxon>Eurotiomycetes</taxon>
        <taxon>Eurotiomycetidae</taxon>
        <taxon>Eurotiales</taxon>
        <taxon>Aspergillaceae</taxon>
        <taxon>Aspergillus</taxon>
        <taxon>Aspergillus subgen. Circumdati</taxon>
    </lineage>
</organism>
<name>A0A317VI27_ASPEC</name>
<dbReference type="EMBL" id="MSFU01000011">
    <property type="protein sequence ID" value="PWY73973.1"/>
    <property type="molecule type" value="Genomic_DNA"/>
</dbReference>
<dbReference type="VEuPathDB" id="FungiDB:BO83DRAFT_378071"/>
<accession>A0A317VI27</accession>
<gene>
    <name evidence="2" type="ORF">BO83DRAFT_378071</name>
</gene>
<evidence type="ECO:0000313" key="2">
    <source>
        <dbReference type="EMBL" id="PWY73973.1"/>
    </source>
</evidence>
<dbReference type="Proteomes" id="UP000246171">
    <property type="component" value="Unassembled WGS sequence"/>
</dbReference>